<comment type="subcellular location">
    <subcellularLocation>
        <location evidence="1">Cell membrane</location>
        <topology evidence="1">Single-pass type I membrane protein</topology>
    </subcellularLocation>
</comment>
<dbReference type="PANTHER" id="PTHR27004:SF428">
    <property type="entry name" value="OS01G0160600 PROTEIN"/>
    <property type="match status" value="1"/>
</dbReference>
<evidence type="ECO:0000256" key="6">
    <source>
        <dbReference type="ARBA" id="ARBA00022737"/>
    </source>
</evidence>
<dbReference type="InterPro" id="IPR001611">
    <property type="entry name" value="Leu-rich_rpt"/>
</dbReference>
<keyword evidence="8 11" id="KW-0472">Membrane</keyword>
<dbReference type="PRINTS" id="PR00019">
    <property type="entry name" value="LEURICHRPT"/>
</dbReference>
<dbReference type="Proteomes" id="UP000000226">
    <property type="component" value="Chromosome 8"/>
</dbReference>
<protein>
    <recommendedName>
        <fullName evidence="15">Leucine-rich repeat-containing N-terminal plant-type domain-containing protein</fullName>
    </recommendedName>
</protein>
<feature type="chain" id="PRO_5004754033" description="Leucine-rich repeat-containing N-terminal plant-type domain-containing protein" evidence="12">
    <location>
        <begin position="22"/>
        <end position="433"/>
    </location>
</feature>
<dbReference type="OMA" id="NINESCK"/>
<dbReference type="Gramene" id="ESW14382">
    <property type="protein sequence ID" value="ESW14382"/>
    <property type="gene ID" value="PHAVU_008G276100g"/>
</dbReference>
<proteinExistence type="inferred from homology"/>
<dbReference type="Pfam" id="PF12799">
    <property type="entry name" value="LRR_4"/>
    <property type="match status" value="1"/>
</dbReference>
<dbReference type="Gene3D" id="3.80.10.10">
    <property type="entry name" value="Ribonuclease Inhibitor"/>
    <property type="match status" value="1"/>
</dbReference>
<dbReference type="InterPro" id="IPR032675">
    <property type="entry name" value="LRR_dom_sf"/>
</dbReference>
<keyword evidence="5 11" id="KW-0812">Transmembrane</keyword>
<evidence type="ECO:0000256" key="5">
    <source>
        <dbReference type="ARBA" id="ARBA00022692"/>
    </source>
</evidence>
<comment type="similarity">
    <text evidence="2">Belongs to the RLP family.</text>
</comment>
<dbReference type="Pfam" id="PF00560">
    <property type="entry name" value="LRR_1"/>
    <property type="match status" value="3"/>
</dbReference>
<dbReference type="OrthoDB" id="442066at2759"/>
<dbReference type="Pfam" id="PF13855">
    <property type="entry name" value="LRR_8"/>
    <property type="match status" value="1"/>
</dbReference>
<evidence type="ECO:0000256" key="1">
    <source>
        <dbReference type="ARBA" id="ARBA00004251"/>
    </source>
</evidence>
<evidence type="ECO:0000256" key="3">
    <source>
        <dbReference type="ARBA" id="ARBA00022475"/>
    </source>
</evidence>
<keyword evidence="14" id="KW-1185">Reference proteome</keyword>
<dbReference type="PANTHER" id="PTHR27004">
    <property type="entry name" value="RECEPTOR-LIKE PROTEIN 12 ISOFORM X1"/>
    <property type="match status" value="1"/>
</dbReference>
<accession>V7B927</accession>
<keyword evidence="4" id="KW-0433">Leucine-rich repeat</keyword>
<evidence type="ECO:0000256" key="10">
    <source>
        <dbReference type="ARBA" id="ARBA00023180"/>
    </source>
</evidence>
<keyword evidence="9" id="KW-0675">Receptor</keyword>
<keyword evidence="12" id="KW-0732">Signal</keyword>
<dbReference type="FunFam" id="3.80.10.10:FF:000111">
    <property type="entry name" value="LRR receptor-like serine/threonine-protein kinase ERECTA"/>
    <property type="match status" value="1"/>
</dbReference>
<evidence type="ECO:0000313" key="14">
    <source>
        <dbReference type="Proteomes" id="UP000000226"/>
    </source>
</evidence>
<dbReference type="InterPro" id="IPR025875">
    <property type="entry name" value="Leu-rich_rpt_4"/>
</dbReference>
<feature type="transmembrane region" description="Helical" evidence="11">
    <location>
        <begin position="394"/>
        <end position="419"/>
    </location>
</feature>
<evidence type="ECO:0000256" key="2">
    <source>
        <dbReference type="ARBA" id="ARBA00009592"/>
    </source>
</evidence>
<organism evidence="13 14">
    <name type="scientific">Phaseolus vulgaris</name>
    <name type="common">Kidney bean</name>
    <name type="synonym">French bean</name>
    <dbReference type="NCBI Taxonomy" id="3885"/>
    <lineage>
        <taxon>Eukaryota</taxon>
        <taxon>Viridiplantae</taxon>
        <taxon>Streptophyta</taxon>
        <taxon>Embryophyta</taxon>
        <taxon>Tracheophyta</taxon>
        <taxon>Spermatophyta</taxon>
        <taxon>Magnoliopsida</taxon>
        <taxon>eudicotyledons</taxon>
        <taxon>Gunneridae</taxon>
        <taxon>Pentapetalae</taxon>
        <taxon>rosids</taxon>
        <taxon>fabids</taxon>
        <taxon>Fabales</taxon>
        <taxon>Fabaceae</taxon>
        <taxon>Papilionoideae</taxon>
        <taxon>50 kb inversion clade</taxon>
        <taxon>NPAAA clade</taxon>
        <taxon>indigoferoid/millettioid clade</taxon>
        <taxon>Phaseoleae</taxon>
        <taxon>Phaseolus</taxon>
    </lineage>
</organism>
<keyword evidence="3" id="KW-1003">Cell membrane</keyword>
<evidence type="ECO:0000256" key="9">
    <source>
        <dbReference type="ARBA" id="ARBA00023170"/>
    </source>
</evidence>
<name>V7B927_PHAVU</name>
<reference evidence="14" key="1">
    <citation type="journal article" date="2014" name="Nat. Genet.">
        <title>A reference genome for common bean and genome-wide analysis of dual domestications.</title>
        <authorList>
            <person name="Schmutz J."/>
            <person name="McClean P.E."/>
            <person name="Mamidi S."/>
            <person name="Wu G.A."/>
            <person name="Cannon S.B."/>
            <person name="Grimwood J."/>
            <person name="Jenkins J."/>
            <person name="Shu S."/>
            <person name="Song Q."/>
            <person name="Chavarro C."/>
            <person name="Torres-Torres M."/>
            <person name="Geffroy V."/>
            <person name="Moghaddam S.M."/>
            <person name="Gao D."/>
            <person name="Abernathy B."/>
            <person name="Barry K."/>
            <person name="Blair M."/>
            <person name="Brick M.A."/>
            <person name="Chovatia M."/>
            <person name="Gepts P."/>
            <person name="Goodstein D.M."/>
            <person name="Gonzales M."/>
            <person name="Hellsten U."/>
            <person name="Hyten D.L."/>
            <person name="Jia G."/>
            <person name="Kelly J.D."/>
            <person name="Kudrna D."/>
            <person name="Lee R."/>
            <person name="Richard M.M."/>
            <person name="Miklas P.N."/>
            <person name="Osorno J.M."/>
            <person name="Rodrigues J."/>
            <person name="Thareau V."/>
            <person name="Urrea C.A."/>
            <person name="Wang M."/>
            <person name="Yu Y."/>
            <person name="Zhang M."/>
            <person name="Wing R.A."/>
            <person name="Cregan P.B."/>
            <person name="Rokhsar D.S."/>
            <person name="Jackson S.A."/>
        </authorList>
    </citation>
    <scope>NUCLEOTIDE SEQUENCE [LARGE SCALE GENOMIC DNA]</scope>
    <source>
        <strain evidence="14">cv. G19833</strain>
    </source>
</reference>
<dbReference type="STRING" id="3885.V7B927"/>
<dbReference type="SMR" id="V7B927"/>
<evidence type="ECO:0000256" key="4">
    <source>
        <dbReference type="ARBA" id="ARBA00022614"/>
    </source>
</evidence>
<dbReference type="eggNOG" id="KOG0619">
    <property type="taxonomic scope" value="Eukaryota"/>
</dbReference>
<sequence>MGMWWLFPVCCNFLLFHFSFSHSFCHPHDNLALLHFKASLTINNAMYTYYYYDDYYYCHQVYPTIATWENGTGCCSCKLTGTIPQCLASSSSLYILNLETNRLNGTLPNTFSKNSVMTSLNLNDNRLEGLLPESLSNCMQLWLLNLGNNQIEDTFPHWLRTIPYLKVLVLRTNKLHGPIALFKTKHGFPSLNIFDISSNNFSGPIPEDFIQSFESMKNIVQDEVLGNPQQYLQWEFNSAVYYSPTTVTTKGTSTSFRKIPANFVIIDLSGNKFEGEIPNAIGELQALNGLNLSHNRLSGPIPQSMGNLIKLESLDLSSNMLTGRIPTELVNMKFLEVLNLSYNNLVGEIPQGKQFGSFMNDSYEGNLGLCGVPLSVKCGEEHDQHSSQREEKFVFGWEAVAIGYGCGMAFGVVMGSFVFRIRKPEFLVRMFGG</sequence>
<dbReference type="AlphaFoldDB" id="V7B927"/>
<dbReference type="EMBL" id="CM002295">
    <property type="protein sequence ID" value="ESW14382.1"/>
    <property type="molecule type" value="Genomic_DNA"/>
</dbReference>
<dbReference type="SUPFAM" id="SSF52058">
    <property type="entry name" value="L domain-like"/>
    <property type="match status" value="1"/>
</dbReference>
<evidence type="ECO:0000256" key="7">
    <source>
        <dbReference type="ARBA" id="ARBA00022989"/>
    </source>
</evidence>
<evidence type="ECO:0000256" key="8">
    <source>
        <dbReference type="ARBA" id="ARBA00023136"/>
    </source>
</evidence>
<evidence type="ECO:0000313" key="13">
    <source>
        <dbReference type="EMBL" id="ESW14382.1"/>
    </source>
</evidence>
<evidence type="ECO:0000256" key="11">
    <source>
        <dbReference type="SAM" id="Phobius"/>
    </source>
</evidence>
<evidence type="ECO:0000256" key="12">
    <source>
        <dbReference type="SAM" id="SignalP"/>
    </source>
</evidence>
<keyword evidence="7 11" id="KW-1133">Transmembrane helix</keyword>
<feature type="signal peptide" evidence="12">
    <location>
        <begin position="1"/>
        <end position="21"/>
    </location>
</feature>
<gene>
    <name evidence="13" type="ORF">PHAVU_008G276100g</name>
</gene>
<keyword evidence="10" id="KW-0325">Glycoprotein</keyword>
<evidence type="ECO:0008006" key="15">
    <source>
        <dbReference type="Google" id="ProtNLM"/>
    </source>
</evidence>
<dbReference type="GO" id="GO:0005886">
    <property type="term" value="C:plasma membrane"/>
    <property type="evidence" value="ECO:0007669"/>
    <property type="project" value="UniProtKB-SubCell"/>
</dbReference>
<keyword evidence="6" id="KW-0677">Repeat</keyword>